<evidence type="ECO:0000256" key="4">
    <source>
        <dbReference type="ARBA" id="ARBA00023136"/>
    </source>
</evidence>
<feature type="transmembrane region" description="Helical" evidence="6">
    <location>
        <begin position="27"/>
        <end position="45"/>
    </location>
</feature>
<keyword evidence="3 6" id="KW-1133">Transmembrane helix</keyword>
<keyword evidence="4 6" id="KW-0472">Membrane</keyword>
<reference evidence="7 8" key="1">
    <citation type="submission" date="2023-08" db="EMBL/GenBank/DDBJ databases">
        <authorList>
            <person name="Kumar R."/>
        </authorList>
    </citation>
    <scope>NUCLEOTIDE SEQUENCE [LARGE SCALE GENOMIC DNA]</scope>
    <source>
        <strain evidence="7 8">LUR13</strain>
    </source>
</reference>
<gene>
    <name evidence="7" type="ORF">Q8P09_06850</name>
</gene>
<evidence type="ECO:0000313" key="8">
    <source>
        <dbReference type="Proteomes" id="UP001228171"/>
    </source>
</evidence>
<organism evidence="7 8">
    <name type="scientific">Psychrobacter faecalis</name>
    <dbReference type="NCBI Taxonomy" id="180588"/>
    <lineage>
        <taxon>Bacteria</taxon>
        <taxon>Pseudomonadati</taxon>
        <taxon>Pseudomonadota</taxon>
        <taxon>Gammaproteobacteria</taxon>
        <taxon>Moraxellales</taxon>
        <taxon>Moraxellaceae</taxon>
        <taxon>Psychrobacter</taxon>
    </lineage>
</organism>
<dbReference type="EMBL" id="JAVAJI010000009">
    <property type="protein sequence ID" value="MDP4544790.1"/>
    <property type="molecule type" value="Genomic_DNA"/>
</dbReference>
<name>A0ABT9HG93_9GAMM</name>
<protein>
    <submittedName>
        <fullName evidence="7">Neutral zinc metallopeptidase</fullName>
    </submittedName>
</protein>
<dbReference type="Proteomes" id="UP001228171">
    <property type="component" value="Unassembled WGS sequence"/>
</dbReference>
<comment type="subcellular location">
    <subcellularLocation>
        <location evidence="1">Membrane</location>
        <topology evidence="1">Single-pass membrane protein</topology>
    </subcellularLocation>
</comment>
<comment type="caution">
    <text evidence="7">The sequence shown here is derived from an EMBL/GenBank/DDBJ whole genome shotgun (WGS) entry which is preliminary data.</text>
</comment>
<feature type="region of interest" description="Disordered" evidence="5">
    <location>
        <begin position="1"/>
        <end position="22"/>
    </location>
</feature>
<dbReference type="PANTHER" id="PTHR30168:SF0">
    <property type="entry name" value="INNER MEMBRANE PROTEIN"/>
    <property type="match status" value="1"/>
</dbReference>
<accession>A0ABT9HG93</accession>
<proteinExistence type="predicted"/>
<evidence type="ECO:0000256" key="3">
    <source>
        <dbReference type="ARBA" id="ARBA00022989"/>
    </source>
</evidence>
<evidence type="ECO:0000256" key="2">
    <source>
        <dbReference type="ARBA" id="ARBA00022692"/>
    </source>
</evidence>
<dbReference type="PANTHER" id="PTHR30168">
    <property type="entry name" value="PUTATIVE MEMBRANE PROTEIN YPFJ"/>
    <property type="match status" value="1"/>
</dbReference>
<evidence type="ECO:0000256" key="1">
    <source>
        <dbReference type="ARBA" id="ARBA00004167"/>
    </source>
</evidence>
<evidence type="ECO:0000313" key="7">
    <source>
        <dbReference type="EMBL" id="MDP4544790.1"/>
    </source>
</evidence>
<evidence type="ECO:0000256" key="6">
    <source>
        <dbReference type="SAM" id="Phobius"/>
    </source>
</evidence>
<evidence type="ECO:0000256" key="5">
    <source>
        <dbReference type="SAM" id="MobiDB-lite"/>
    </source>
</evidence>
<keyword evidence="8" id="KW-1185">Reference proteome</keyword>
<sequence length="300" mass="32090">MFRRNIMKWQDRRGSSNVRTTSGGGKMIGGGIGGIIIAGILWLVFGVNPMTALQTGQVITGGGNTSTQPATSDDRDTRFVKVVLADTEEVWHQIFNEAGSTYKEPSLILFNGQVTSACGSASAATGPFYCPGDQTVYLDTSFFVEMRQSLGITGDEQGSGDSENQGKAGDFAQAYVISHEVGHHVQTLLGITQQVNEASRQVTRAQANKLSVMQELQADCFAGVWAQRNQERVQFLEAGDIDEAINAAGQIGDDRLARAGGGAVVPDNFTHGTSQQRVQWFTRGLESGNVQACDTFSGAL</sequence>
<dbReference type="Pfam" id="PF04228">
    <property type="entry name" value="Zn_peptidase"/>
    <property type="match status" value="2"/>
</dbReference>
<dbReference type="InterPro" id="IPR007343">
    <property type="entry name" value="Uncharacterised_pept_Zn_put"/>
</dbReference>
<keyword evidence="2 6" id="KW-0812">Transmembrane</keyword>
<dbReference type="RefSeq" id="WP_227514907.1">
    <property type="nucleotide sequence ID" value="NZ_DAMAMY010000010.1"/>
</dbReference>